<proteinExistence type="predicted"/>
<accession>A0AA38G0U4</accession>
<evidence type="ECO:0000313" key="2">
    <source>
        <dbReference type="Proteomes" id="UP000824469"/>
    </source>
</evidence>
<comment type="caution">
    <text evidence="1">The sequence shown here is derived from an EMBL/GenBank/DDBJ whole genome shotgun (WGS) entry which is preliminary data.</text>
</comment>
<dbReference type="EMBL" id="JAHRHJ020000005">
    <property type="protein sequence ID" value="KAH9313635.1"/>
    <property type="molecule type" value="Genomic_DNA"/>
</dbReference>
<organism evidence="1 2">
    <name type="scientific">Taxus chinensis</name>
    <name type="common">Chinese yew</name>
    <name type="synonym">Taxus wallichiana var. chinensis</name>
    <dbReference type="NCBI Taxonomy" id="29808"/>
    <lineage>
        <taxon>Eukaryota</taxon>
        <taxon>Viridiplantae</taxon>
        <taxon>Streptophyta</taxon>
        <taxon>Embryophyta</taxon>
        <taxon>Tracheophyta</taxon>
        <taxon>Spermatophyta</taxon>
        <taxon>Pinopsida</taxon>
        <taxon>Pinidae</taxon>
        <taxon>Conifers II</taxon>
        <taxon>Cupressales</taxon>
        <taxon>Taxaceae</taxon>
        <taxon>Taxus</taxon>
    </lineage>
</organism>
<reference evidence="1 2" key="1">
    <citation type="journal article" date="2021" name="Nat. Plants">
        <title>The Taxus genome provides insights into paclitaxel biosynthesis.</title>
        <authorList>
            <person name="Xiong X."/>
            <person name="Gou J."/>
            <person name="Liao Q."/>
            <person name="Li Y."/>
            <person name="Zhou Q."/>
            <person name="Bi G."/>
            <person name="Li C."/>
            <person name="Du R."/>
            <person name="Wang X."/>
            <person name="Sun T."/>
            <person name="Guo L."/>
            <person name="Liang H."/>
            <person name="Lu P."/>
            <person name="Wu Y."/>
            <person name="Zhang Z."/>
            <person name="Ro D.K."/>
            <person name="Shang Y."/>
            <person name="Huang S."/>
            <person name="Yan J."/>
        </authorList>
    </citation>
    <scope>NUCLEOTIDE SEQUENCE [LARGE SCALE GENOMIC DNA]</scope>
    <source>
        <strain evidence="1">Ta-2019</strain>
    </source>
</reference>
<dbReference type="AlphaFoldDB" id="A0AA38G0U4"/>
<feature type="non-terminal residue" evidence="1">
    <location>
        <position position="110"/>
    </location>
</feature>
<evidence type="ECO:0000313" key="1">
    <source>
        <dbReference type="EMBL" id="KAH9313635.1"/>
    </source>
</evidence>
<gene>
    <name evidence="1" type="ORF">KI387_022262</name>
</gene>
<feature type="non-terminal residue" evidence="1">
    <location>
        <position position="1"/>
    </location>
</feature>
<dbReference type="Proteomes" id="UP000824469">
    <property type="component" value="Unassembled WGS sequence"/>
</dbReference>
<sequence length="110" mass="13202">KRVDENKINWHKKLYDTLWADMITLKKAIGMSPFQLLYGIEVEIQVTVEMPTLKFLQGIEDEQYRDSIDKRILFPKKLEENRLRVVDPIKEHQLKVKKFDKKAKAREFKV</sequence>
<protein>
    <submittedName>
        <fullName evidence="1">Uncharacterized protein</fullName>
    </submittedName>
</protein>
<dbReference type="PANTHER" id="PTHR48475:SF1">
    <property type="entry name" value="RNASE H TYPE-1 DOMAIN-CONTAINING PROTEIN"/>
    <property type="match status" value="1"/>
</dbReference>
<name>A0AA38G0U4_TAXCH</name>
<keyword evidence="2" id="KW-1185">Reference proteome</keyword>
<dbReference type="PANTHER" id="PTHR48475">
    <property type="entry name" value="RIBONUCLEASE H"/>
    <property type="match status" value="1"/>
</dbReference>